<proteinExistence type="predicted"/>
<evidence type="ECO:0000313" key="2">
    <source>
        <dbReference type="Proteomes" id="UP000322214"/>
    </source>
</evidence>
<keyword evidence="2" id="KW-1185">Reference proteome</keyword>
<dbReference type="PROSITE" id="PS51257">
    <property type="entry name" value="PROKAR_LIPOPROTEIN"/>
    <property type="match status" value="1"/>
</dbReference>
<sequence>MLSKIVMFSLVFCLMLLGCNKQSRVSTPAESKTQVLKNIGQPDDRQRTLDGILIIGNALTDEHVRAIRVITDAKRPDDQNAIRNIVHEAPNSASNAWKNGTHQTYQKLTFANGQWKIAEEGGGFVHSQ</sequence>
<protein>
    <submittedName>
        <fullName evidence="1">Uncharacterized protein</fullName>
    </submittedName>
</protein>
<name>A0A5B9PI09_9BACT</name>
<organism evidence="1 2">
    <name type="scientific">Mariniblastus fucicola</name>
    <dbReference type="NCBI Taxonomy" id="980251"/>
    <lineage>
        <taxon>Bacteria</taxon>
        <taxon>Pseudomonadati</taxon>
        <taxon>Planctomycetota</taxon>
        <taxon>Planctomycetia</taxon>
        <taxon>Pirellulales</taxon>
        <taxon>Pirellulaceae</taxon>
        <taxon>Mariniblastus</taxon>
    </lineage>
</organism>
<dbReference type="EMBL" id="CP042912">
    <property type="protein sequence ID" value="QEG22273.1"/>
    <property type="molecule type" value="Genomic_DNA"/>
</dbReference>
<reference evidence="1 2" key="1">
    <citation type="submission" date="2019-08" db="EMBL/GenBank/DDBJ databases">
        <title>Deep-cultivation of Planctomycetes and their phenomic and genomic characterization uncovers novel biology.</title>
        <authorList>
            <person name="Wiegand S."/>
            <person name="Jogler M."/>
            <person name="Boedeker C."/>
            <person name="Pinto D."/>
            <person name="Vollmers J."/>
            <person name="Rivas-Marin E."/>
            <person name="Kohn T."/>
            <person name="Peeters S.H."/>
            <person name="Heuer A."/>
            <person name="Rast P."/>
            <person name="Oberbeckmann S."/>
            <person name="Bunk B."/>
            <person name="Jeske O."/>
            <person name="Meyerdierks A."/>
            <person name="Storesund J.E."/>
            <person name="Kallscheuer N."/>
            <person name="Luecker S."/>
            <person name="Lage O.M."/>
            <person name="Pohl T."/>
            <person name="Merkel B.J."/>
            <person name="Hornburger P."/>
            <person name="Mueller R.-W."/>
            <person name="Bruemmer F."/>
            <person name="Labrenz M."/>
            <person name="Spormann A.M."/>
            <person name="Op den Camp H."/>
            <person name="Overmann J."/>
            <person name="Amann R."/>
            <person name="Jetten M.S.M."/>
            <person name="Mascher T."/>
            <person name="Medema M.H."/>
            <person name="Devos D.P."/>
            <person name="Kaster A.-K."/>
            <person name="Ovreas L."/>
            <person name="Rohde M."/>
            <person name="Galperin M.Y."/>
            <person name="Jogler C."/>
        </authorList>
    </citation>
    <scope>NUCLEOTIDE SEQUENCE [LARGE SCALE GENOMIC DNA]</scope>
    <source>
        <strain evidence="1 2">FC18</strain>
    </source>
</reference>
<dbReference type="AlphaFoldDB" id="A0A5B9PI09"/>
<accession>A0A5B9PI09</accession>
<dbReference type="KEGG" id="mff:MFFC18_21490"/>
<evidence type="ECO:0000313" key="1">
    <source>
        <dbReference type="EMBL" id="QEG22273.1"/>
    </source>
</evidence>
<gene>
    <name evidence="1" type="ORF">MFFC18_21490</name>
</gene>
<dbReference type="Proteomes" id="UP000322214">
    <property type="component" value="Chromosome"/>
</dbReference>